<evidence type="ECO:0000313" key="7">
    <source>
        <dbReference type="Proteomes" id="UP000002968"/>
    </source>
</evidence>
<reference evidence="6" key="1">
    <citation type="submission" date="2009-02" db="EMBL/GenBank/DDBJ databases">
        <title>Annotation of Streptomyces griseoflavus strain Tu4000.</title>
        <authorList>
            <consortium name="The Broad Institute Genome Sequencing Platform"/>
            <consortium name="Broad Institute Microbial Sequencing Center"/>
            <person name="Fischbach M."/>
            <person name="Godfrey P."/>
            <person name="Ward D."/>
            <person name="Young S."/>
            <person name="Zeng Q."/>
            <person name="Koehrsen M."/>
            <person name="Alvarado L."/>
            <person name="Berlin A.M."/>
            <person name="Bochicchio J."/>
            <person name="Borenstein D."/>
            <person name="Chapman S.B."/>
            <person name="Chen Z."/>
            <person name="Engels R."/>
            <person name="Freedman E."/>
            <person name="Gellesch M."/>
            <person name="Goldberg J."/>
            <person name="Griggs A."/>
            <person name="Gujja S."/>
            <person name="Heilman E.R."/>
            <person name="Heiman D.I."/>
            <person name="Hepburn T.A."/>
            <person name="Howarth C."/>
            <person name="Jen D."/>
            <person name="Larson L."/>
            <person name="Lewis B."/>
            <person name="Mehta T."/>
            <person name="Park D."/>
            <person name="Pearson M."/>
            <person name="Richards J."/>
            <person name="Roberts A."/>
            <person name="Saif S."/>
            <person name="Shea T.D."/>
            <person name="Shenoy N."/>
            <person name="Sisk P."/>
            <person name="Stolte C."/>
            <person name="Sykes S.N."/>
            <person name="Thomson T."/>
            <person name="Walk T."/>
            <person name="White J."/>
            <person name="Yandava C."/>
            <person name="Straight P."/>
            <person name="Clardy J."/>
            <person name="Hung D."/>
            <person name="Kolter R."/>
            <person name="Mekalanos J."/>
            <person name="Walker S."/>
            <person name="Walsh C.T."/>
            <person name="Wieland-Brown L.C."/>
            <person name="Haas B."/>
            <person name="Nusbaum C."/>
            <person name="Birren B."/>
        </authorList>
    </citation>
    <scope>NUCLEOTIDE SEQUENCE [LARGE SCALE GENOMIC DNA]</scope>
    <source>
        <strain evidence="6">Tu4000</strain>
    </source>
</reference>
<protein>
    <submittedName>
        <fullName evidence="6">AAA family ATPase</fullName>
    </submittedName>
</protein>
<feature type="region of interest" description="Disordered" evidence="3">
    <location>
        <begin position="1"/>
        <end position="21"/>
    </location>
</feature>
<dbReference type="GO" id="GO:0005524">
    <property type="term" value="F:ATP binding"/>
    <property type="evidence" value="ECO:0007669"/>
    <property type="project" value="UniProtKB-KW"/>
</dbReference>
<proteinExistence type="predicted"/>
<keyword evidence="7" id="KW-1185">Reference proteome</keyword>
<name>D9XNG1_9ACTN</name>
<dbReference type="AlphaFoldDB" id="D9XNG1"/>
<dbReference type="Gene3D" id="3.40.50.300">
    <property type="entry name" value="P-loop containing nucleotide triphosphate hydrolases"/>
    <property type="match status" value="1"/>
</dbReference>
<dbReference type="PANTHER" id="PTHR23073">
    <property type="entry name" value="26S PROTEASOME REGULATORY SUBUNIT"/>
    <property type="match status" value="1"/>
</dbReference>
<dbReference type="eggNOG" id="COG0464">
    <property type="taxonomic scope" value="Bacteria"/>
</dbReference>
<evidence type="ECO:0000259" key="4">
    <source>
        <dbReference type="Pfam" id="PF00004"/>
    </source>
</evidence>
<evidence type="ECO:0000256" key="3">
    <source>
        <dbReference type="SAM" id="MobiDB-lite"/>
    </source>
</evidence>
<evidence type="ECO:0000313" key="6">
    <source>
        <dbReference type="EMBL" id="EFL38114.1"/>
    </source>
</evidence>
<dbReference type="SUPFAM" id="SSF52540">
    <property type="entry name" value="P-loop containing nucleoside triphosphate hydrolases"/>
    <property type="match status" value="1"/>
</dbReference>
<dbReference type="InterPro" id="IPR054472">
    <property type="entry name" value="WHD"/>
</dbReference>
<keyword evidence="1" id="KW-0547">Nucleotide-binding</keyword>
<sequence length="550" mass="59347">MTPYTSAPSEDAPPYSRDPVPDVSRALLARLDLIRDRAALLVERRSATDPTADDPLRGMYLTEDAVRHLLGRADAETADGLGAAEPVDAPAPAATTAGVDRLALLVERHALTELDTALLLIALAPDVDRVFEALYGYLNDDVSRRRATTGLALDVCGVPVHLAWARARFHPSAPLCALGLVEVEEPERPFLSRTLRVPDRLVAHLLGDDTPDAALAAHLRPLDEPSGSYDEEFTRKLAARLRAGPMVAYLRERRPGDGPALAAAALRAAGLDALHVIHSGDVPHPELLREARLRRCALLVSELPDDPAPLIRELTTPDVPALFVGERPYDARWCDRDPLVLEVPRRSAGAGAEWSAALGESPAFELAATVAPYRLGADGIARVARAARELAAFDGIPMTAAHLRLAARQQSASGLERHARRIRPDVGWEDLVLPDRPLAQLRELALRARHRDRVLGDWRLSAGGGRGRGVLGLFAGESGTGKTLSAEVVAAELGLDLYVVQLSSVVDKYVGETEKNLERIFTEADSPGAVLLFDEADAVFLPPPRSRTRT</sequence>
<accession>D9XNG1</accession>
<feature type="non-terminal residue" evidence="6">
    <location>
        <position position="550"/>
    </location>
</feature>
<feature type="domain" description="ATPase AAA-type core" evidence="4">
    <location>
        <begin position="473"/>
        <end position="540"/>
    </location>
</feature>
<dbReference type="HOGENOM" id="CLU_016564_0_0_11"/>
<dbReference type="InterPro" id="IPR050221">
    <property type="entry name" value="26S_Proteasome_ATPase"/>
</dbReference>
<keyword evidence="2" id="KW-0067">ATP-binding</keyword>
<evidence type="ECO:0000256" key="2">
    <source>
        <dbReference type="ARBA" id="ARBA00022840"/>
    </source>
</evidence>
<dbReference type="Pfam" id="PF22977">
    <property type="entry name" value="WHD"/>
    <property type="match status" value="1"/>
</dbReference>
<dbReference type="CDD" id="cd19481">
    <property type="entry name" value="RecA-like_protease"/>
    <property type="match status" value="1"/>
</dbReference>
<dbReference type="EMBL" id="GG657758">
    <property type="protein sequence ID" value="EFL38114.1"/>
    <property type="molecule type" value="Genomic_DNA"/>
</dbReference>
<feature type="domain" description="Winged helix" evidence="5">
    <location>
        <begin position="94"/>
        <end position="217"/>
    </location>
</feature>
<gene>
    <name evidence="6" type="ORF">SSRG_00918</name>
</gene>
<dbReference type="GO" id="GO:0016887">
    <property type="term" value="F:ATP hydrolysis activity"/>
    <property type="evidence" value="ECO:0007669"/>
    <property type="project" value="InterPro"/>
</dbReference>
<organism evidence="6 7">
    <name type="scientific">Streptomyces griseoflavus Tu4000</name>
    <dbReference type="NCBI Taxonomy" id="467200"/>
    <lineage>
        <taxon>Bacteria</taxon>
        <taxon>Bacillati</taxon>
        <taxon>Actinomycetota</taxon>
        <taxon>Actinomycetes</taxon>
        <taxon>Kitasatosporales</taxon>
        <taxon>Streptomycetaceae</taxon>
        <taxon>Streptomyces</taxon>
    </lineage>
</organism>
<dbReference type="InterPro" id="IPR003959">
    <property type="entry name" value="ATPase_AAA_core"/>
</dbReference>
<dbReference type="Pfam" id="PF00004">
    <property type="entry name" value="AAA"/>
    <property type="match status" value="1"/>
</dbReference>
<evidence type="ECO:0000259" key="5">
    <source>
        <dbReference type="Pfam" id="PF22977"/>
    </source>
</evidence>
<dbReference type="Proteomes" id="UP000002968">
    <property type="component" value="Unassembled WGS sequence"/>
</dbReference>
<evidence type="ECO:0000256" key="1">
    <source>
        <dbReference type="ARBA" id="ARBA00022741"/>
    </source>
</evidence>
<dbReference type="STRING" id="467200.SSRG_00918"/>
<dbReference type="InterPro" id="IPR027417">
    <property type="entry name" value="P-loop_NTPase"/>
</dbReference>